<protein>
    <submittedName>
        <fullName evidence="7">Uncharacterized protein, isoform B</fullName>
    </submittedName>
</protein>
<dbReference type="PANTHER" id="PTHR31107">
    <property type="entry name" value="APOPTOGENIC PROTEIN 1, MITOCHONDRIAL"/>
    <property type="match status" value="1"/>
</dbReference>
<evidence type="ECO:0000256" key="6">
    <source>
        <dbReference type="ARBA" id="ARBA00023136"/>
    </source>
</evidence>
<dbReference type="GO" id="GO:0005743">
    <property type="term" value="C:mitochondrial inner membrane"/>
    <property type="evidence" value="ECO:0007669"/>
    <property type="project" value="UniProtKB-SubCell"/>
</dbReference>
<dbReference type="AlphaFoldDB" id="A0A0P8Y7K7"/>
<dbReference type="Pfam" id="PF10231">
    <property type="entry name" value="COA8"/>
    <property type="match status" value="1"/>
</dbReference>
<dbReference type="InterPro" id="IPR018796">
    <property type="entry name" value="COA8"/>
</dbReference>
<keyword evidence="6" id="KW-0472">Membrane</keyword>
<dbReference type="EMBL" id="CH902630">
    <property type="protein sequence ID" value="KPU77413.1"/>
    <property type="molecule type" value="Genomic_DNA"/>
</dbReference>
<evidence type="ECO:0000313" key="7">
    <source>
        <dbReference type="EMBL" id="KPU77413.1"/>
    </source>
</evidence>
<dbReference type="GO" id="GO:0097193">
    <property type="term" value="P:intrinsic apoptotic signaling pathway"/>
    <property type="evidence" value="ECO:0007669"/>
    <property type="project" value="InterPro"/>
</dbReference>
<accession>A0A0P8Y7K7</accession>
<evidence type="ECO:0000256" key="3">
    <source>
        <dbReference type="ARBA" id="ARBA00022792"/>
    </source>
</evidence>
<reference evidence="7 8" key="1">
    <citation type="journal article" date="2007" name="Nature">
        <title>Evolution of genes and genomes on the Drosophila phylogeny.</title>
        <authorList>
            <consortium name="Drosophila 12 Genomes Consortium"/>
            <person name="Clark A.G."/>
            <person name="Eisen M.B."/>
            <person name="Smith D.R."/>
            <person name="Bergman C.M."/>
            <person name="Oliver B."/>
            <person name="Markow T.A."/>
            <person name="Kaufman T.C."/>
            <person name="Kellis M."/>
            <person name="Gelbart W."/>
            <person name="Iyer V.N."/>
            <person name="Pollard D.A."/>
            <person name="Sackton T.B."/>
            <person name="Larracuente A.M."/>
            <person name="Singh N.D."/>
            <person name="Abad J.P."/>
            <person name="Abt D.N."/>
            <person name="Adryan B."/>
            <person name="Aguade M."/>
            <person name="Akashi H."/>
            <person name="Anderson W.W."/>
            <person name="Aquadro C.F."/>
            <person name="Ardell D.H."/>
            <person name="Arguello R."/>
            <person name="Artieri C.G."/>
            <person name="Barbash D.A."/>
            <person name="Barker D."/>
            <person name="Barsanti P."/>
            <person name="Batterham P."/>
            <person name="Batzoglou S."/>
            <person name="Begun D."/>
            <person name="Bhutkar A."/>
            <person name="Blanco E."/>
            <person name="Bosak S.A."/>
            <person name="Bradley R.K."/>
            <person name="Brand A.D."/>
            <person name="Brent M.R."/>
            <person name="Brooks A.N."/>
            <person name="Brown R.H."/>
            <person name="Butlin R.K."/>
            <person name="Caggese C."/>
            <person name="Calvi B.R."/>
            <person name="Bernardo de Carvalho A."/>
            <person name="Caspi A."/>
            <person name="Castrezana S."/>
            <person name="Celniker S.E."/>
            <person name="Chang J.L."/>
            <person name="Chapple C."/>
            <person name="Chatterji S."/>
            <person name="Chinwalla A."/>
            <person name="Civetta A."/>
            <person name="Clifton S.W."/>
            <person name="Comeron J.M."/>
            <person name="Costello J.C."/>
            <person name="Coyne J.A."/>
            <person name="Daub J."/>
            <person name="David R.G."/>
            <person name="Delcher A.L."/>
            <person name="Delehaunty K."/>
            <person name="Do C.B."/>
            <person name="Ebling H."/>
            <person name="Edwards K."/>
            <person name="Eickbush T."/>
            <person name="Evans J.D."/>
            <person name="Filipski A."/>
            <person name="Findeiss S."/>
            <person name="Freyhult E."/>
            <person name="Fulton L."/>
            <person name="Fulton R."/>
            <person name="Garcia A.C."/>
            <person name="Gardiner A."/>
            <person name="Garfield D.A."/>
            <person name="Garvin B.E."/>
            <person name="Gibson G."/>
            <person name="Gilbert D."/>
            <person name="Gnerre S."/>
            <person name="Godfrey J."/>
            <person name="Good R."/>
            <person name="Gotea V."/>
            <person name="Gravely B."/>
            <person name="Greenberg A.J."/>
            <person name="Griffiths-Jones S."/>
            <person name="Gross S."/>
            <person name="Guigo R."/>
            <person name="Gustafson E.A."/>
            <person name="Haerty W."/>
            <person name="Hahn M.W."/>
            <person name="Halligan D.L."/>
            <person name="Halpern A.L."/>
            <person name="Halter G.M."/>
            <person name="Han M.V."/>
            <person name="Heger A."/>
            <person name="Hillier L."/>
            <person name="Hinrichs A.S."/>
            <person name="Holmes I."/>
            <person name="Hoskins R.A."/>
            <person name="Hubisz M.J."/>
            <person name="Hultmark D."/>
            <person name="Huntley M.A."/>
            <person name="Jaffe D.B."/>
            <person name="Jagadeeshan S."/>
            <person name="Jeck W.R."/>
            <person name="Johnson J."/>
            <person name="Jones C.D."/>
            <person name="Jordan W.C."/>
            <person name="Karpen G.H."/>
            <person name="Kataoka E."/>
            <person name="Keightley P.D."/>
            <person name="Kheradpour P."/>
            <person name="Kirkness E.F."/>
            <person name="Koerich L.B."/>
            <person name="Kristiansen K."/>
            <person name="Kudrna D."/>
            <person name="Kulathinal R.J."/>
            <person name="Kumar S."/>
            <person name="Kwok R."/>
            <person name="Lander E."/>
            <person name="Langley C.H."/>
            <person name="Lapoint R."/>
            <person name="Lazzaro B.P."/>
            <person name="Lee S.J."/>
            <person name="Levesque L."/>
            <person name="Li R."/>
            <person name="Lin C.F."/>
            <person name="Lin M.F."/>
            <person name="Lindblad-Toh K."/>
            <person name="Llopart A."/>
            <person name="Long M."/>
            <person name="Low L."/>
            <person name="Lozovsky E."/>
            <person name="Lu J."/>
            <person name="Luo M."/>
            <person name="Machado C.A."/>
            <person name="Makalowski W."/>
            <person name="Marzo M."/>
            <person name="Matsuda M."/>
            <person name="Matzkin L."/>
            <person name="McAllister B."/>
            <person name="McBride C.S."/>
            <person name="McKernan B."/>
            <person name="McKernan K."/>
            <person name="Mendez-Lago M."/>
            <person name="Minx P."/>
            <person name="Mollenhauer M.U."/>
            <person name="Montooth K."/>
            <person name="Mount S.M."/>
            <person name="Mu X."/>
            <person name="Myers E."/>
            <person name="Negre B."/>
            <person name="Newfeld S."/>
            <person name="Nielsen R."/>
            <person name="Noor M.A."/>
            <person name="O'Grady P."/>
            <person name="Pachter L."/>
            <person name="Papaceit M."/>
            <person name="Parisi M.J."/>
            <person name="Parisi M."/>
            <person name="Parts L."/>
            <person name="Pedersen J.S."/>
            <person name="Pesole G."/>
            <person name="Phillippy A.M."/>
            <person name="Ponting C.P."/>
            <person name="Pop M."/>
            <person name="Porcelli D."/>
            <person name="Powell J.R."/>
            <person name="Prohaska S."/>
            <person name="Pruitt K."/>
            <person name="Puig M."/>
            <person name="Quesneville H."/>
            <person name="Ram K.R."/>
            <person name="Rand D."/>
            <person name="Rasmussen M.D."/>
            <person name="Reed L.K."/>
            <person name="Reenan R."/>
            <person name="Reily A."/>
            <person name="Remington K.A."/>
            <person name="Rieger T.T."/>
            <person name="Ritchie M.G."/>
            <person name="Robin C."/>
            <person name="Rogers Y.H."/>
            <person name="Rohde C."/>
            <person name="Rozas J."/>
            <person name="Rubenfield M.J."/>
            <person name="Ruiz A."/>
            <person name="Russo S."/>
            <person name="Salzberg S.L."/>
            <person name="Sanchez-Gracia A."/>
            <person name="Saranga D.J."/>
            <person name="Sato H."/>
            <person name="Schaeffer S.W."/>
            <person name="Schatz M.C."/>
            <person name="Schlenke T."/>
            <person name="Schwartz R."/>
            <person name="Segarra C."/>
            <person name="Singh R.S."/>
            <person name="Sirot L."/>
            <person name="Sirota M."/>
            <person name="Sisneros N.B."/>
            <person name="Smith C.D."/>
            <person name="Smith T.F."/>
            <person name="Spieth J."/>
            <person name="Stage D.E."/>
            <person name="Stark A."/>
            <person name="Stephan W."/>
            <person name="Strausberg R.L."/>
            <person name="Strempel S."/>
            <person name="Sturgill D."/>
            <person name="Sutton G."/>
            <person name="Sutton G.G."/>
            <person name="Tao W."/>
            <person name="Teichmann S."/>
            <person name="Tobari Y.N."/>
            <person name="Tomimura Y."/>
            <person name="Tsolas J.M."/>
            <person name="Valente V.L."/>
            <person name="Venter E."/>
            <person name="Venter J.C."/>
            <person name="Vicario S."/>
            <person name="Vieira F.G."/>
            <person name="Vilella A.J."/>
            <person name="Villasante A."/>
            <person name="Walenz B."/>
            <person name="Wang J."/>
            <person name="Wasserman M."/>
            <person name="Watts T."/>
            <person name="Wilson D."/>
            <person name="Wilson R.K."/>
            <person name="Wing R.A."/>
            <person name="Wolfner M.F."/>
            <person name="Wong A."/>
            <person name="Wong G.K."/>
            <person name="Wu C.I."/>
            <person name="Wu G."/>
            <person name="Yamamoto D."/>
            <person name="Yang H.P."/>
            <person name="Yang S.P."/>
            <person name="Yorke J.A."/>
            <person name="Yoshida K."/>
            <person name="Zdobnov E."/>
            <person name="Zhang P."/>
            <person name="Zhang Y."/>
            <person name="Zimin A.V."/>
            <person name="Baldwin J."/>
            <person name="Abdouelleil A."/>
            <person name="Abdulkadir J."/>
            <person name="Abebe A."/>
            <person name="Abera B."/>
            <person name="Abreu J."/>
            <person name="Acer S.C."/>
            <person name="Aftuck L."/>
            <person name="Alexander A."/>
            <person name="An P."/>
            <person name="Anderson E."/>
            <person name="Anderson S."/>
            <person name="Arachi H."/>
            <person name="Azer M."/>
            <person name="Bachantsang P."/>
            <person name="Barry A."/>
            <person name="Bayul T."/>
            <person name="Berlin A."/>
            <person name="Bessette D."/>
            <person name="Bloom T."/>
            <person name="Blye J."/>
            <person name="Boguslavskiy L."/>
            <person name="Bonnet C."/>
            <person name="Boukhgalter B."/>
            <person name="Bourzgui I."/>
            <person name="Brown A."/>
            <person name="Cahill P."/>
            <person name="Channer S."/>
            <person name="Cheshatsang Y."/>
            <person name="Chuda L."/>
            <person name="Citroen M."/>
            <person name="Collymore A."/>
            <person name="Cooke P."/>
            <person name="Costello M."/>
            <person name="D'Aco K."/>
            <person name="Daza R."/>
            <person name="De Haan G."/>
            <person name="DeGray S."/>
            <person name="DeMaso C."/>
            <person name="Dhargay N."/>
            <person name="Dooley K."/>
            <person name="Dooley E."/>
            <person name="Doricent M."/>
            <person name="Dorje P."/>
            <person name="Dorjee K."/>
            <person name="Dupes A."/>
            <person name="Elong R."/>
            <person name="Falk J."/>
            <person name="Farina A."/>
            <person name="Faro S."/>
            <person name="Ferguson D."/>
            <person name="Fisher S."/>
            <person name="Foley C.D."/>
            <person name="Franke A."/>
            <person name="Friedrich D."/>
            <person name="Gadbois L."/>
            <person name="Gearin G."/>
            <person name="Gearin C.R."/>
            <person name="Giannoukos G."/>
            <person name="Goode T."/>
            <person name="Graham J."/>
            <person name="Grandbois E."/>
            <person name="Grewal S."/>
            <person name="Gyaltsen K."/>
            <person name="Hafez N."/>
            <person name="Hagos B."/>
            <person name="Hall J."/>
            <person name="Henson C."/>
            <person name="Hollinger A."/>
            <person name="Honan T."/>
            <person name="Huard M.D."/>
            <person name="Hughes L."/>
            <person name="Hurhula B."/>
            <person name="Husby M.E."/>
            <person name="Kamat A."/>
            <person name="Kanga B."/>
            <person name="Kashin S."/>
            <person name="Khazanovich D."/>
            <person name="Kisner P."/>
            <person name="Lance K."/>
            <person name="Lara M."/>
            <person name="Lee W."/>
            <person name="Lennon N."/>
            <person name="Letendre F."/>
            <person name="LeVine R."/>
            <person name="Lipovsky A."/>
            <person name="Liu X."/>
            <person name="Liu J."/>
            <person name="Liu S."/>
            <person name="Lokyitsang T."/>
            <person name="Lokyitsang Y."/>
            <person name="Lubonja R."/>
            <person name="Lui A."/>
            <person name="MacDonald P."/>
            <person name="Magnisalis V."/>
            <person name="Maru K."/>
            <person name="Matthews C."/>
            <person name="McCusker W."/>
            <person name="McDonough S."/>
            <person name="Mehta T."/>
            <person name="Meldrim J."/>
            <person name="Meneus L."/>
            <person name="Mihai O."/>
            <person name="Mihalev A."/>
            <person name="Mihova T."/>
            <person name="Mittelman R."/>
            <person name="Mlenga V."/>
            <person name="Montmayeur A."/>
            <person name="Mulrain L."/>
            <person name="Navidi A."/>
            <person name="Naylor J."/>
            <person name="Negash T."/>
            <person name="Nguyen T."/>
            <person name="Nguyen N."/>
            <person name="Nicol R."/>
            <person name="Norbu C."/>
            <person name="Norbu N."/>
            <person name="Novod N."/>
            <person name="O'Neill B."/>
            <person name="Osman S."/>
            <person name="Markiewicz E."/>
            <person name="Oyono O.L."/>
            <person name="Patti C."/>
            <person name="Phunkhang P."/>
            <person name="Pierre F."/>
            <person name="Priest M."/>
            <person name="Raghuraman S."/>
            <person name="Rege F."/>
            <person name="Reyes R."/>
            <person name="Rise C."/>
            <person name="Rogov P."/>
            <person name="Ross K."/>
            <person name="Ryan E."/>
            <person name="Settipalli S."/>
            <person name="Shea T."/>
            <person name="Sherpa N."/>
            <person name="Shi L."/>
            <person name="Shih D."/>
            <person name="Sparrow T."/>
            <person name="Spaulding J."/>
            <person name="Stalker J."/>
            <person name="Stange-Thomann N."/>
            <person name="Stavropoulos S."/>
            <person name="Stone C."/>
            <person name="Strader C."/>
            <person name="Tesfaye S."/>
            <person name="Thomson T."/>
            <person name="Thoulutsang Y."/>
            <person name="Thoulutsang D."/>
            <person name="Topham K."/>
            <person name="Topping I."/>
            <person name="Tsamla T."/>
            <person name="Vassiliev H."/>
            <person name="Vo A."/>
            <person name="Wangchuk T."/>
            <person name="Wangdi T."/>
            <person name="Weiand M."/>
            <person name="Wilkinson J."/>
            <person name="Wilson A."/>
            <person name="Yadav S."/>
            <person name="Young G."/>
            <person name="Yu Q."/>
            <person name="Zembek L."/>
            <person name="Zhong D."/>
            <person name="Zimmer A."/>
            <person name="Zwirko Z."/>
            <person name="Jaffe D.B."/>
            <person name="Alvarez P."/>
            <person name="Brockman W."/>
            <person name="Butler J."/>
            <person name="Chin C."/>
            <person name="Gnerre S."/>
            <person name="Grabherr M."/>
            <person name="Kleber M."/>
            <person name="Mauceli E."/>
            <person name="MacCallum I."/>
        </authorList>
    </citation>
    <scope>NUCLEOTIDE SEQUENCE [LARGE SCALE GENOMIC DNA]</scope>
    <source>
        <strain evidence="8">Tucson 14024-0371.13</strain>
    </source>
</reference>
<proteinExistence type="inferred from homology"/>
<keyword evidence="3" id="KW-0999">Mitochondrion inner membrane</keyword>
<evidence type="ECO:0000256" key="1">
    <source>
        <dbReference type="ARBA" id="ARBA00004443"/>
    </source>
</evidence>
<evidence type="ECO:0000256" key="4">
    <source>
        <dbReference type="ARBA" id="ARBA00022946"/>
    </source>
</evidence>
<sequence>MNKCFKSQHRILLSQLPRCYATAVQKEAPPPASQKPKARVQIVGGLAHKPDPTSVNCDYIGPPDAQSNLRPYVRHYGDQETELARKLRLKRIEVEAWNMDFWTRHNKRFYEEKDDFIRLHKEGETEVSADRMSEFYKSFLDKNWRIHLMYNISWYLKNFDILTLAAAVQVQRLLSRAKRRSGSTQT</sequence>
<dbReference type="Proteomes" id="UP000007801">
    <property type="component" value="Unassembled WGS sequence"/>
</dbReference>
<comment type="similarity">
    <text evidence="2">Belongs to the COA8 family.</text>
</comment>
<evidence type="ECO:0000256" key="5">
    <source>
        <dbReference type="ARBA" id="ARBA00023128"/>
    </source>
</evidence>
<comment type="subcellular location">
    <subcellularLocation>
        <location evidence="1">Mitochondrion inner membrane</location>
        <topology evidence="1">Peripheral membrane protein</topology>
        <orientation evidence="1">Matrix side</orientation>
    </subcellularLocation>
</comment>
<gene>
    <name evidence="7" type="primary">Dana\GF19449</name>
    <name evidence="7" type="synonym">dana_GLEANR_21490</name>
    <name evidence="7" type="ORF">GF19449</name>
</gene>
<dbReference type="OrthoDB" id="6246201at2759"/>
<organism evidence="7 8">
    <name type="scientific">Drosophila ananassae</name>
    <name type="common">Fruit fly</name>
    <dbReference type="NCBI Taxonomy" id="7217"/>
    <lineage>
        <taxon>Eukaryota</taxon>
        <taxon>Metazoa</taxon>
        <taxon>Ecdysozoa</taxon>
        <taxon>Arthropoda</taxon>
        <taxon>Hexapoda</taxon>
        <taxon>Insecta</taxon>
        <taxon>Pterygota</taxon>
        <taxon>Neoptera</taxon>
        <taxon>Endopterygota</taxon>
        <taxon>Diptera</taxon>
        <taxon>Brachycera</taxon>
        <taxon>Muscomorpha</taxon>
        <taxon>Ephydroidea</taxon>
        <taxon>Drosophilidae</taxon>
        <taxon>Drosophila</taxon>
        <taxon>Sophophora</taxon>
    </lineage>
</organism>
<dbReference type="PANTHER" id="PTHR31107:SF2">
    <property type="entry name" value="CYTOCHROME C OXIDASE ASSEMBLY FACTOR 8"/>
    <property type="match status" value="1"/>
</dbReference>
<keyword evidence="5" id="KW-0496">Mitochondrion</keyword>
<keyword evidence="4" id="KW-0809">Transit peptide</keyword>
<name>A0A0P8Y7K7_DROAN</name>
<evidence type="ECO:0000313" key="8">
    <source>
        <dbReference type="Proteomes" id="UP000007801"/>
    </source>
</evidence>
<evidence type="ECO:0000256" key="2">
    <source>
        <dbReference type="ARBA" id="ARBA00005453"/>
    </source>
</evidence>
<keyword evidence="8" id="KW-1185">Reference proteome</keyword>